<accession>A0A6N9Q1G9</accession>
<organism evidence="3 4">
    <name type="scientific">Chengkuizengella marina</name>
    <dbReference type="NCBI Taxonomy" id="2507566"/>
    <lineage>
        <taxon>Bacteria</taxon>
        <taxon>Bacillati</taxon>
        <taxon>Bacillota</taxon>
        <taxon>Bacilli</taxon>
        <taxon>Bacillales</taxon>
        <taxon>Paenibacillaceae</taxon>
        <taxon>Chengkuizengella</taxon>
    </lineage>
</organism>
<evidence type="ECO:0000259" key="2">
    <source>
        <dbReference type="Pfam" id="PF12850"/>
    </source>
</evidence>
<comment type="caution">
    <text evidence="3">The sequence shown here is derived from an EMBL/GenBank/DDBJ whole genome shotgun (WGS) entry which is preliminary data.</text>
</comment>
<comment type="similarity">
    <text evidence="1">Belongs to the metallophosphoesterase superfamily. YfcE family.</text>
</comment>
<dbReference type="InterPro" id="IPR011152">
    <property type="entry name" value="Pesterase_MJ0912"/>
</dbReference>
<dbReference type="RefSeq" id="WP_160644309.1">
    <property type="nucleotide sequence ID" value="NZ_SIJB01000007.1"/>
</dbReference>
<dbReference type="PIRSF" id="PIRSF000883">
    <property type="entry name" value="Pesterase_MJ0912"/>
    <property type="match status" value="1"/>
</dbReference>
<dbReference type="Gene3D" id="3.60.21.10">
    <property type="match status" value="1"/>
</dbReference>
<dbReference type="AlphaFoldDB" id="A0A6N9Q1G9"/>
<sequence>MINQVKIAIISDIHGNSWALEAVLEDIKKRGVTDVVNLGDSLTGPLDPRRTAEKLQFHKITSIKGNQDRLILKPTEEFIESSTYTYVKEQLSSDDLLWLDQQSETLSLNEDIFLCHGTPSSDEAHLLEEVTQHGVYLRNSEEIEKDVKDIKKSVICCAHSHVPRTVYLPTGQIVLNPGSVGMPAYVDDLPYPHHMESGNPHANYVVLNKNNGPWTIEHLVVPYNWNAAADKATENGRDDWAKWIKLGRI</sequence>
<dbReference type="PANTHER" id="PTHR42850">
    <property type="entry name" value="METALLOPHOSPHOESTERASE"/>
    <property type="match status" value="1"/>
</dbReference>
<evidence type="ECO:0000313" key="4">
    <source>
        <dbReference type="Proteomes" id="UP000448943"/>
    </source>
</evidence>
<dbReference type="SUPFAM" id="SSF56300">
    <property type="entry name" value="Metallo-dependent phosphatases"/>
    <property type="match status" value="1"/>
</dbReference>
<gene>
    <name evidence="3" type="ORF">ERL59_02875</name>
</gene>
<feature type="domain" description="Calcineurin-like phosphoesterase" evidence="2">
    <location>
        <begin position="6"/>
        <end position="183"/>
    </location>
</feature>
<dbReference type="InterPro" id="IPR050126">
    <property type="entry name" value="Ap4A_hydrolase"/>
</dbReference>
<name>A0A6N9Q1G9_9BACL</name>
<protein>
    <submittedName>
        <fullName evidence="3">Metallophosphoesterase</fullName>
    </submittedName>
</protein>
<keyword evidence="4" id="KW-1185">Reference proteome</keyword>
<dbReference type="InterPro" id="IPR029052">
    <property type="entry name" value="Metallo-depent_PP-like"/>
</dbReference>
<dbReference type="EMBL" id="SIJB01000007">
    <property type="protein sequence ID" value="NBI27904.1"/>
    <property type="molecule type" value="Genomic_DNA"/>
</dbReference>
<dbReference type="OrthoDB" id="9813918at2"/>
<dbReference type="Pfam" id="PF12850">
    <property type="entry name" value="Metallophos_2"/>
    <property type="match status" value="1"/>
</dbReference>
<evidence type="ECO:0000313" key="3">
    <source>
        <dbReference type="EMBL" id="NBI27904.1"/>
    </source>
</evidence>
<evidence type="ECO:0000256" key="1">
    <source>
        <dbReference type="ARBA" id="ARBA00008950"/>
    </source>
</evidence>
<dbReference type="GO" id="GO:0005737">
    <property type="term" value="C:cytoplasm"/>
    <property type="evidence" value="ECO:0007669"/>
    <property type="project" value="TreeGrafter"/>
</dbReference>
<dbReference type="Proteomes" id="UP000448943">
    <property type="component" value="Unassembled WGS sequence"/>
</dbReference>
<dbReference type="PANTHER" id="PTHR42850:SF2">
    <property type="entry name" value="BLL5683 PROTEIN"/>
    <property type="match status" value="1"/>
</dbReference>
<dbReference type="GO" id="GO:0016791">
    <property type="term" value="F:phosphatase activity"/>
    <property type="evidence" value="ECO:0007669"/>
    <property type="project" value="TreeGrafter"/>
</dbReference>
<dbReference type="InterPro" id="IPR024654">
    <property type="entry name" value="Calcineurin-like_PHP_lpxH"/>
</dbReference>
<reference evidence="3 4" key="1">
    <citation type="submission" date="2019-01" db="EMBL/GenBank/DDBJ databases">
        <title>Chengkuizengella sp. nov., isolated from deep-sea sediment of East Pacific Ocean.</title>
        <authorList>
            <person name="Yang J."/>
            <person name="Lai Q."/>
            <person name="Shao Z."/>
        </authorList>
    </citation>
    <scope>NUCLEOTIDE SEQUENCE [LARGE SCALE GENOMIC DNA]</scope>
    <source>
        <strain evidence="3 4">YPA3-1-1</strain>
    </source>
</reference>
<proteinExistence type="inferred from homology"/>